<gene>
    <name evidence="7" type="ORF">E0493_22150</name>
</gene>
<comment type="similarity">
    <text evidence="2">Belongs to the autoinducer-2 exporter (AI-2E) (TC 2.A.86) family.</text>
</comment>
<dbReference type="Proteomes" id="UP000460715">
    <property type="component" value="Unassembled WGS sequence"/>
</dbReference>
<evidence type="ECO:0000256" key="6">
    <source>
        <dbReference type="SAM" id="Phobius"/>
    </source>
</evidence>
<protein>
    <submittedName>
        <fullName evidence="7">AI-2E family transporter</fullName>
    </submittedName>
</protein>
<reference evidence="7 8" key="1">
    <citation type="submission" date="2019-03" db="EMBL/GenBank/DDBJ databases">
        <title>Roseomonas sp. a novel Roseomonas species isolated from Sea whip Gorgonian.</title>
        <authorList>
            <person name="Li F."/>
            <person name="Pan X."/>
            <person name="Huang S."/>
            <person name="Li Z."/>
            <person name="Meng B."/>
        </authorList>
    </citation>
    <scope>NUCLEOTIDE SEQUENCE [LARGE SCALE GENOMIC DNA]</scope>
    <source>
        <strain evidence="7 8">M0104</strain>
    </source>
</reference>
<dbReference type="AlphaFoldDB" id="A0A845BJ16"/>
<proteinExistence type="inferred from homology"/>
<evidence type="ECO:0000256" key="3">
    <source>
        <dbReference type="ARBA" id="ARBA00022692"/>
    </source>
</evidence>
<dbReference type="GO" id="GO:0016020">
    <property type="term" value="C:membrane"/>
    <property type="evidence" value="ECO:0007669"/>
    <property type="project" value="UniProtKB-SubCell"/>
</dbReference>
<dbReference type="RefSeq" id="WP_160939459.1">
    <property type="nucleotide sequence ID" value="NZ_SNVJ01000039.1"/>
</dbReference>
<evidence type="ECO:0000256" key="2">
    <source>
        <dbReference type="ARBA" id="ARBA00009773"/>
    </source>
</evidence>
<dbReference type="EMBL" id="SNVJ01000039">
    <property type="protein sequence ID" value="MXP66050.1"/>
    <property type="molecule type" value="Genomic_DNA"/>
</dbReference>
<evidence type="ECO:0000313" key="8">
    <source>
        <dbReference type="Proteomes" id="UP000460715"/>
    </source>
</evidence>
<evidence type="ECO:0000256" key="1">
    <source>
        <dbReference type="ARBA" id="ARBA00004141"/>
    </source>
</evidence>
<organism evidence="7 8">
    <name type="scientific">Teichococcus coralli</name>
    <dbReference type="NCBI Taxonomy" id="2545983"/>
    <lineage>
        <taxon>Bacteria</taxon>
        <taxon>Pseudomonadati</taxon>
        <taxon>Pseudomonadota</taxon>
        <taxon>Alphaproteobacteria</taxon>
        <taxon>Acetobacterales</taxon>
        <taxon>Roseomonadaceae</taxon>
        <taxon>Roseomonas</taxon>
    </lineage>
</organism>
<keyword evidence="3 6" id="KW-0812">Transmembrane</keyword>
<evidence type="ECO:0000313" key="7">
    <source>
        <dbReference type="EMBL" id="MXP66050.1"/>
    </source>
</evidence>
<keyword evidence="5 6" id="KW-0472">Membrane</keyword>
<feature type="transmembrane region" description="Helical" evidence="6">
    <location>
        <begin position="51"/>
        <end position="84"/>
    </location>
</feature>
<feature type="transmembrane region" description="Helical" evidence="6">
    <location>
        <begin position="20"/>
        <end position="39"/>
    </location>
</feature>
<comment type="caution">
    <text evidence="7">The sequence shown here is derived from an EMBL/GenBank/DDBJ whole genome shotgun (WGS) entry which is preliminary data.</text>
</comment>
<dbReference type="OrthoDB" id="106838at2"/>
<keyword evidence="8" id="KW-1185">Reference proteome</keyword>
<dbReference type="Pfam" id="PF01594">
    <property type="entry name" value="AI-2E_transport"/>
    <property type="match status" value="1"/>
</dbReference>
<name>A0A845BJ16_9PROT</name>
<evidence type="ECO:0000256" key="4">
    <source>
        <dbReference type="ARBA" id="ARBA00022989"/>
    </source>
</evidence>
<dbReference type="InterPro" id="IPR002549">
    <property type="entry name" value="AI-2E-like"/>
</dbReference>
<keyword evidence="4 6" id="KW-1133">Transmembrane helix</keyword>
<comment type="subcellular location">
    <subcellularLocation>
        <location evidence="1">Membrane</location>
        <topology evidence="1">Multi-pass membrane protein</topology>
    </subcellularLocation>
</comment>
<accession>A0A845BJ16</accession>
<evidence type="ECO:0000256" key="5">
    <source>
        <dbReference type="ARBA" id="ARBA00023136"/>
    </source>
</evidence>
<sequence>MVLVWGGGAWWLFHQAQPGWGVFILVWGAVLVSASDNLIRPLLIKRGVAMPLTLVILGVFGGFLSFGFLGLFIGPALLAVAFTLLRAWRAVDVHREDGDIAASRGGREYAVAKPGEET</sequence>